<organism evidence="1 2">
    <name type="scientific">Ancylostoma ceylanicum</name>
    <dbReference type="NCBI Taxonomy" id="53326"/>
    <lineage>
        <taxon>Eukaryota</taxon>
        <taxon>Metazoa</taxon>
        <taxon>Ecdysozoa</taxon>
        <taxon>Nematoda</taxon>
        <taxon>Chromadorea</taxon>
        <taxon>Rhabditida</taxon>
        <taxon>Rhabditina</taxon>
        <taxon>Rhabditomorpha</taxon>
        <taxon>Strongyloidea</taxon>
        <taxon>Ancylostomatidae</taxon>
        <taxon>Ancylostomatinae</taxon>
        <taxon>Ancylostoma</taxon>
    </lineage>
</organism>
<protein>
    <submittedName>
        <fullName evidence="1">Uncharacterized protein</fullName>
    </submittedName>
</protein>
<sequence length="71" mass="8020">MRRNLRDGRPMFHHRYMDVVKLAVVPTPLLVPLVTMMMDTVAEDKSERLRQCPQDFATGPASCDGSPAAYE</sequence>
<keyword evidence="2" id="KW-1185">Reference proteome</keyword>
<proteinExistence type="predicted"/>
<name>A0A016VG10_9BILA</name>
<dbReference type="EMBL" id="JARK01001346">
    <property type="protein sequence ID" value="EYC26360.1"/>
    <property type="molecule type" value="Genomic_DNA"/>
</dbReference>
<gene>
    <name evidence="1" type="primary">Acey_s0010.g1113</name>
    <name evidence="1" type="ORF">Y032_0010g1113</name>
</gene>
<accession>A0A016VG10</accession>
<comment type="caution">
    <text evidence="1">The sequence shown here is derived from an EMBL/GenBank/DDBJ whole genome shotgun (WGS) entry which is preliminary data.</text>
</comment>
<dbReference type="Proteomes" id="UP000024635">
    <property type="component" value="Unassembled WGS sequence"/>
</dbReference>
<evidence type="ECO:0000313" key="2">
    <source>
        <dbReference type="Proteomes" id="UP000024635"/>
    </source>
</evidence>
<evidence type="ECO:0000313" key="1">
    <source>
        <dbReference type="EMBL" id="EYC26360.1"/>
    </source>
</evidence>
<dbReference type="AlphaFoldDB" id="A0A016VG10"/>
<reference evidence="2" key="1">
    <citation type="journal article" date="2015" name="Nat. Genet.">
        <title>The genome and transcriptome of the zoonotic hookworm Ancylostoma ceylanicum identify infection-specific gene families.</title>
        <authorList>
            <person name="Schwarz E.M."/>
            <person name="Hu Y."/>
            <person name="Antoshechkin I."/>
            <person name="Miller M.M."/>
            <person name="Sternberg P.W."/>
            <person name="Aroian R.V."/>
        </authorList>
    </citation>
    <scope>NUCLEOTIDE SEQUENCE</scope>
    <source>
        <strain evidence="2">HY135</strain>
    </source>
</reference>